<dbReference type="PATRIC" id="fig|1397108.4.peg.1739"/>
<dbReference type="AlphaFoldDB" id="A0A0P0AAF8"/>
<dbReference type="Gene3D" id="3.90.1200.10">
    <property type="match status" value="1"/>
</dbReference>
<dbReference type="InterPro" id="IPR002575">
    <property type="entry name" value="Aminoglycoside_PTrfase"/>
</dbReference>
<dbReference type="InterPro" id="IPR011009">
    <property type="entry name" value="Kinase-like_dom_sf"/>
</dbReference>
<dbReference type="OrthoDB" id="7334546at2"/>
<accession>A0A0P0AAF8</accession>
<dbReference type="Pfam" id="PF01636">
    <property type="entry name" value="APH"/>
    <property type="match status" value="1"/>
</dbReference>
<organism evidence="2 3">
    <name type="scientific">Celeribacter marinus</name>
    <dbReference type="NCBI Taxonomy" id="1397108"/>
    <lineage>
        <taxon>Bacteria</taxon>
        <taxon>Pseudomonadati</taxon>
        <taxon>Pseudomonadota</taxon>
        <taxon>Alphaproteobacteria</taxon>
        <taxon>Rhodobacterales</taxon>
        <taxon>Roseobacteraceae</taxon>
        <taxon>Celeribacter</taxon>
    </lineage>
</organism>
<evidence type="ECO:0000313" key="2">
    <source>
        <dbReference type="EMBL" id="ALI55649.1"/>
    </source>
</evidence>
<dbReference type="SUPFAM" id="SSF56112">
    <property type="entry name" value="Protein kinase-like (PK-like)"/>
    <property type="match status" value="1"/>
</dbReference>
<evidence type="ECO:0000313" key="3">
    <source>
        <dbReference type="Proteomes" id="UP000064920"/>
    </source>
</evidence>
<keyword evidence="3" id="KW-1185">Reference proteome</keyword>
<evidence type="ECO:0000259" key="1">
    <source>
        <dbReference type="Pfam" id="PF01636"/>
    </source>
</evidence>
<dbReference type="Proteomes" id="UP000064920">
    <property type="component" value="Chromosome"/>
</dbReference>
<feature type="domain" description="Aminoglycoside phosphotransferase" evidence="1">
    <location>
        <begin position="146"/>
        <end position="212"/>
    </location>
</feature>
<protein>
    <recommendedName>
        <fullName evidence="1">Aminoglycoside phosphotransferase domain-containing protein</fullName>
    </recommendedName>
</protein>
<reference evidence="2 3" key="1">
    <citation type="submission" date="2015-05" db="EMBL/GenBank/DDBJ databases">
        <authorList>
            <person name="Wang D.B."/>
            <person name="Wang M."/>
        </authorList>
    </citation>
    <scope>NUCLEOTIDE SEQUENCE [LARGE SCALE GENOMIC DNA]</scope>
    <source>
        <strain evidence="2 3">IMCC 12053</strain>
    </source>
</reference>
<dbReference type="RefSeq" id="WP_062217911.1">
    <property type="nucleotide sequence ID" value="NZ_CP012023.1"/>
</dbReference>
<dbReference type="KEGG" id="cmar:IMCC12053_1702"/>
<dbReference type="EMBL" id="CP012023">
    <property type="protein sequence ID" value="ALI55649.1"/>
    <property type="molecule type" value="Genomic_DNA"/>
</dbReference>
<proteinExistence type="predicted"/>
<dbReference type="STRING" id="1397108.IMCC12053_1702"/>
<sequence>MLSNRPSMAIIRHAQSLLEGDVSWEILTGGRTNAGWVGRSKARALVYKLYCVDRGNLLFPNNSAHEWASLTALVGTGLAPEPVARFDTHDGTVVAYVFVAGDTATQITPDIMQAMHRIHMSDAPMGIRAIATSPLDILEMGDRFVEGLDAQMSKRLRGARPIPRQLICASHVFLHGDIVPANVIKTPTGVCFLDWQCPAIGDAVQDIYVALSPAMHRVYGSGALTSDGEQSALNAYPDADAVARFHDYRPYLAWRMAAYCAWKAARGEGIYADCVEIELSRM</sequence>
<name>A0A0P0AAF8_9RHOB</name>
<gene>
    <name evidence="2" type="ORF">IMCC12053_1702</name>
</gene>